<dbReference type="OrthoDB" id="4544211at2"/>
<name>A0A0S7BZF0_9CHLR</name>
<dbReference type="InterPro" id="IPR008792">
    <property type="entry name" value="PQQD"/>
</dbReference>
<dbReference type="Proteomes" id="UP000053370">
    <property type="component" value="Unassembled WGS sequence"/>
</dbReference>
<dbReference type="InterPro" id="IPR041881">
    <property type="entry name" value="PqqD_sf"/>
</dbReference>
<dbReference type="EMBL" id="DF968181">
    <property type="protein sequence ID" value="GAP41775.1"/>
    <property type="molecule type" value="Genomic_DNA"/>
</dbReference>
<organism evidence="1">
    <name type="scientific">Flexilinea flocculi</name>
    <dbReference type="NCBI Taxonomy" id="1678840"/>
    <lineage>
        <taxon>Bacteria</taxon>
        <taxon>Bacillati</taxon>
        <taxon>Chloroflexota</taxon>
        <taxon>Anaerolineae</taxon>
        <taxon>Anaerolineales</taxon>
        <taxon>Anaerolineaceae</taxon>
        <taxon>Flexilinea</taxon>
    </lineage>
</organism>
<protein>
    <submittedName>
        <fullName evidence="1">Coenzyme PQQ synthesis protein D</fullName>
    </submittedName>
</protein>
<evidence type="ECO:0000313" key="2">
    <source>
        <dbReference type="Proteomes" id="UP000053370"/>
    </source>
</evidence>
<proteinExistence type="predicted"/>
<evidence type="ECO:0000313" key="1">
    <source>
        <dbReference type="EMBL" id="GAP41775.1"/>
    </source>
</evidence>
<accession>A0A0S7BZF0</accession>
<gene>
    <name evidence="1" type="ORF">ATC1_131771</name>
</gene>
<sequence length="90" mass="10503">MNLCGKPQARSNFIIEKIDKEFVLFNTENLEIMYLNQSAALIWSLMNGILTTQDMIDLLIETYPEAASEIRTDVIETMQRFLERDVIQFI</sequence>
<dbReference type="STRING" id="1678840.ATC1_131771"/>
<reference evidence="1" key="1">
    <citation type="journal article" date="2015" name="Genome Announc.">
        <title>Draft Genome Sequence of Anaerolineae Strain TC1, a Novel Isolate from a Methanogenic Wastewater Treatment System.</title>
        <authorList>
            <person name="Matsuura N."/>
            <person name="Tourlousse D.M."/>
            <person name="Sun L."/>
            <person name="Toyonaga M."/>
            <person name="Kuroda K."/>
            <person name="Ohashi A."/>
            <person name="Cruz R."/>
            <person name="Yamaguchi T."/>
            <person name="Sekiguchi Y."/>
        </authorList>
    </citation>
    <scope>NUCLEOTIDE SEQUENCE [LARGE SCALE GENOMIC DNA]</scope>
    <source>
        <strain evidence="1">TC1</strain>
    </source>
</reference>
<dbReference type="AlphaFoldDB" id="A0A0S7BZF0"/>
<dbReference type="Pfam" id="PF05402">
    <property type="entry name" value="PqqD"/>
    <property type="match status" value="1"/>
</dbReference>
<dbReference type="Gene3D" id="1.10.10.1150">
    <property type="entry name" value="Coenzyme PQQ synthesis protein D (PqqD)"/>
    <property type="match status" value="1"/>
</dbReference>
<dbReference type="RefSeq" id="WP_062283702.1">
    <property type="nucleotide sequence ID" value="NZ_DF968181.1"/>
</dbReference>
<keyword evidence="2" id="KW-1185">Reference proteome</keyword>